<name>A0A2S9YV47_9BACT</name>
<reference evidence="1 2" key="1">
    <citation type="submission" date="2018-03" db="EMBL/GenBank/DDBJ databases">
        <title>Draft Genome Sequences of the Obligatory Marine Myxobacteria Enhygromyxa salina SWB007.</title>
        <authorList>
            <person name="Poehlein A."/>
            <person name="Moghaddam J.A."/>
            <person name="Harms H."/>
            <person name="Alanjari M."/>
            <person name="Koenig G.M."/>
            <person name="Daniel R."/>
            <person name="Schaeberle T.F."/>
        </authorList>
    </citation>
    <scope>NUCLEOTIDE SEQUENCE [LARGE SCALE GENOMIC DNA]</scope>
    <source>
        <strain evidence="1 2">SWB007</strain>
    </source>
</reference>
<gene>
    <name evidence="1" type="ORF">ENSA7_13530</name>
</gene>
<dbReference type="AlphaFoldDB" id="A0A2S9YV47"/>
<proteinExistence type="predicted"/>
<dbReference type="Proteomes" id="UP000238823">
    <property type="component" value="Unassembled WGS sequence"/>
</dbReference>
<comment type="caution">
    <text evidence="1">The sequence shown here is derived from an EMBL/GenBank/DDBJ whole genome shotgun (WGS) entry which is preliminary data.</text>
</comment>
<evidence type="ECO:0000313" key="2">
    <source>
        <dbReference type="Proteomes" id="UP000238823"/>
    </source>
</evidence>
<dbReference type="EMBL" id="PVNL01000032">
    <property type="protein sequence ID" value="PRQ08954.1"/>
    <property type="molecule type" value="Genomic_DNA"/>
</dbReference>
<sequence length="42" mass="4400">MMTELVCIRAQVIVMWPGGPEISGAEMNNDMAHAPVTTAVAG</sequence>
<organism evidence="1 2">
    <name type="scientific">Enhygromyxa salina</name>
    <dbReference type="NCBI Taxonomy" id="215803"/>
    <lineage>
        <taxon>Bacteria</taxon>
        <taxon>Pseudomonadati</taxon>
        <taxon>Myxococcota</taxon>
        <taxon>Polyangia</taxon>
        <taxon>Nannocystales</taxon>
        <taxon>Nannocystaceae</taxon>
        <taxon>Enhygromyxa</taxon>
    </lineage>
</organism>
<protein>
    <submittedName>
        <fullName evidence="1">Uncharacterized protein</fullName>
    </submittedName>
</protein>
<accession>A0A2S9YV47</accession>
<evidence type="ECO:0000313" key="1">
    <source>
        <dbReference type="EMBL" id="PRQ08954.1"/>
    </source>
</evidence>